<protein>
    <submittedName>
        <fullName evidence="1">Uncharacterized protein</fullName>
    </submittedName>
</protein>
<dbReference type="Proteomes" id="UP000006403">
    <property type="component" value="Unassembled WGS sequence"/>
</dbReference>
<sequence>MKERRNMLKNTKVSVNQVLGETYHFYGMVREISVASNEIVTIQLNMFKSTHSNQGVFEINLFNRFEYERLLTSISRYIEGNIIDLNFLIGKEILLVYMDTCRNDRCYCNFHGLILLEELIDEEGEVSRG</sequence>
<evidence type="ECO:0000313" key="1">
    <source>
        <dbReference type="EMBL" id="EJY48409.1"/>
    </source>
</evidence>
<dbReference type="AlphaFoldDB" id="J6Z496"/>
<proteinExistence type="predicted"/>
<dbReference type="EMBL" id="AMBL01000001">
    <property type="protein sequence ID" value="EJY48409.1"/>
    <property type="molecule type" value="Genomic_DNA"/>
</dbReference>
<accession>J6Z496</accession>
<organism evidence="1 2">
    <name type="scientific">Enterococcus faecium 505</name>
    <dbReference type="NCBI Taxonomy" id="1134806"/>
    <lineage>
        <taxon>Bacteria</taxon>
        <taxon>Bacillati</taxon>
        <taxon>Bacillota</taxon>
        <taxon>Bacilli</taxon>
        <taxon>Lactobacillales</taxon>
        <taxon>Enterococcaceae</taxon>
        <taxon>Enterococcus</taxon>
    </lineage>
</organism>
<dbReference type="HOGENOM" id="CLU_2011691_0_0_9"/>
<comment type="caution">
    <text evidence="1">The sequence shown here is derived from an EMBL/GenBank/DDBJ whole genome shotgun (WGS) entry which is preliminary data.</text>
</comment>
<evidence type="ECO:0000313" key="2">
    <source>
        <dbReference type="Proteomes" id="UP000006403"/>
    </source>
</evidence>
<reference evidence="1 2" key="1">
    <citation type="submission" date="2012-04" db="EMBL/GenBank/DDBJ databases">
        <authorList>
            <person name="Weinstock G."/>
            <person name="Sodergren E."/>
            <person name="Lobos E.A."/>
            <person name="Fulton L."/>
            <person name="Fulton R."/>
            <person name="Courtney L."/>
            <person name="Fronick C."/>
            <person name="O'Laughlin M."/>
            <person name="Godfrey J."/>
            <person name="Wilson R.M."/>
            <person name="Miner T."/>
            <person name="Farmer C."/>
            <person name="Delehaunty K."/>
            <person name="Cordes M."/>
            <person name="Minx P."/>
            <person name="Tomlinson C."/>
            <person name="Chen J."/>
            <person name="Wollam A."/>
            <person name="Pepin K.H."/>
            <person name="Bhonagiri V."/>
            <person name="Zhang X."/>
            <person name="Suruliraj S."/>
            <person name="Warren W."/>
            <person name="Mitreva M."/>
            <person name="Mardis E.R."/>
            <person name="Wilson R.K."/>
        </authorList>
    </citation>
    <scope>NUCLEOTIDE SEQUENCE [LARGE SCALE GENOMIC DNA]</scope>
    <source>
        <strain evidence="1 2">505</strain>
    </source>
</reference>
<name>J6Z496_ENTFC</name>
<gene>
    <name evidence="1" type="ORF">HMPREF1348_00002</name>
</gene>